<reference evidence="1 3" key="1">
    <citation type="journal article" date="2009" name="PLoS Biol.">
        <title>Lineage-specific biology revealed by a finished genome assembly of the mouse.</title>
        <authorList>
            <consortium name="Mouse Genome Sequencing Consortium"/>
            <person name="Church D.M."/>
            <person name="Goodstadt L."/>
            <person name="Hillier L.W."/>
            <person name="Zody M.C."/>
            <person name="Goldstein S."/>
            <person name="She X."/>
            <person name="Bult C.J."/>
            <person name="Agarwala R."/>
            <person name="Cherry J.L."/>
            <person name="DiCuccio M."/>
            <person name="Hlavina W."/>
            <person name="Kapustin Y."/>
            <person name="Meric P."/>
            <person name="Maglott D."/>
            <person name="Birtle Z."/>
            <person name="Marques A.C."/>
            <person name="Graves T."/>
            <person name="Zhou S."/>
            <person name="Teague B."/>
            <person name="Potamousis K."/>
            <person name="Churas C."/>
            <person name="Place M."/>
            <person name="Herschleb J."/>
            <person name="Runnheim R."/>
            <person name="Forrest D."/>
            <person name="Amos-Landgraf J."/>
            <person name="Schwartz D.C."/>
            <person name="Cheng Z."/>
            <person name="Lindblad-Toh K."/>
            <person name="Eichler E.E."/>
            <person name="Ponting C.P."/>
        </authorList>
    </citation>
    <scope>NUCLEOTIDE SEQUENCE [LARGE SCALE GENOMIC DNA]</scope>
    <source>
        <strain evidence="1 3">C57BL/6J</strain>
    </source>
</reference>
<dbReference type="AGR" id="MGI:2684789"/>
<dbReference type="ProteomicsDB" id="373648"/>
<keyword evidence="3" id="KW-1185">Reference proteome</keyword>
<evidence type="ECO:0000313" key="3">
    <source>
        <dbReference type="Proteomes" id="UP000000589"/>
    </source>
</evidence>
<reference evidence="1 3" key="2">
    <citation type="journal article" date="2011" name="PLoS Biol.">
        <title>Modernizing reference genome assemblies.</title>
        <authorList>
            <person name="Church D.M."/>
            <person name="Schneider V.A."/>
            <person name="Graves T."/>
            <person name="Auger K."/>
            <person name="Cunningham F."/>
            <person name="Bouk N."/>
            <person name="Chen H.C."/>
            <person name="Agarwala R."/>
            <person name="McLaren W.M."/>
            <person name="Ritchie G.R."/>
            <person name="Albracht D."/>
            <person name="Kremitzki M."/>
            <person name="Rock S."/>
            <person name="Kotkiewicz H."/>
            <person name="Kremitzki C."/>
            <person name="Wollam A."/>
            <person name="Trani L."/>
            <person name="Fulton L."/>
            <person name="Fulton R."/>
            <person name="Matthews L."/>
            <person name="Whitehead S."/>
            <person name="Chow W."/>
            <person name="Torrance J."/>
            <person name="Dunn M."/>
            <person name="Harden G."/>
            <person name="Threadgold G."/>
            <person name="Wood J."/>
            <person name="Collins J."/>
            <person name="Heath P."/>
            <person name="Griffiths G."/>
            <person name="Pelan S."/>
            <person name="Grafham D."/>
            <person name="Eichler E.E."/>
            <person name="Weinstock G."/>
            <person name="Mardis E.R."/>
            <person name="Wilson R.K."/>
            <person name="Howe K."/>
            <person name="Flicek P."/>
            <person name="Hubbard T."/>
        </authorList>
    </citation>
    <scope>NUCLEOTIDE SEQUENCE [LARGE SCALE GENOMIC DNA]</scope>
    <source>
        <strain evidence="1 3">C57BL/6J</strain>
    </source>
</reference>
<evidence type="ECO:0007829" key="4">
    <source>
        <dbReference type="ProteomicsDB" id="A0A0A6YWV2"/>
    </source>
</evidence>
<dbReference type="ExpressionAtlas" id="A0A0A6YWV2">
    <property type="expression patterns" value="baseline and differential"/>
</dbReference>
<name>A0A0A6YWV2_MOUSE</name>
<sequence>MPLFFRKRKPSEEARKRLEYQMCLAKEAGADDILDISKYSIWGFCNVQSSTEKGVDCPYKPPHLPASQVLQPLEPCHHQGSGSP</sequence>
<accession>A0A0A6YWV2</accession>
<evidence type="ECO:0000313" key="2">
    <source>
        <dbReference type="MGI" id="MGI:2684789"/>
    </source>
</evidence>
<protein>
    <submittedName>
        <fullName evidence="1">Leucine rich repeat and sterile alpha motif containing 1</fullName>
    </submittedName>
</protein>
<reference evidence="1" key="4">
    <citation type="submission" date="2025-09" db="UniProtKB">
        <authorList>
            <consortium name="Ensembl"/>
        </authorList>
    </citation>
    <scope>IDENTIFICATION</scope>
    <source>
        <strain evidence="1">C57BL/6J</strain>
    </source>
</reference>
<organism evidence="1 3">
    <name type="scientific">Mus musculus</name>
    <name type="common">Mouse</name>
    <dbReference type="NCBI Taxonomy" id="10090"/>
    <lineage>
        <taxon>Eukaryota</taxon>
        <taxon>Metazoa</taxon>
        <taxon>Chordata</taxon>
        <taxon>Craniata</taxon>
        <taxon>Vertebrata</taxon>
        <taxon>Euteleostomi</taxon>
        <taxon>Mammalia</taxon>
        <taxon>Eutheria</taxon>
        <taxon>Euarchontoglires</taxon>
        <taxon>Glires</taxon>
        <taxon>Rodentia</taxon>
        <taxon>Myomorpha</taxon>
        <taxon>Muroidea</taxon>
        <taxon>Muridae</taxon>
        <taxon>Murinae</taxon>
        <taxon>Mus</taxon>
        <taxon>Mus</taxon>
    </lineage>
</organism>
<dbReference type="Proteomes" id="UP000000589">
    <property type="component" value="Chromosome 2"/>
</dbReference>
<dbReference type="VEuPathDB" id="HostDB:ENSMUSG00000026792"/>
<dbReference type="Ensembl" id="ENSMUST00000191838.6">
    <property type="protein sequence ID" value="ENSMUSP00000141713.2"/>
    <property type="gene ID" value="ENSMUSG00000026792.17"/>
</dbReference>
<dbReference type="GeneTree" id="ENSGT00930000151044"/>
<evidence type="ECO:0000313" key="1">
    <source>
        <dbReference type="Ensembl" id="ENSMUSP00000141713.2"/>
    </source>
</evidence>
<dbReference type="Antibodypedia" id="16985">
    <property type="antibodies" value="171 antibodies from 27 providers"/>
</dbReference>
<proteinExistence type="evidence at protein level"/>
<dbReference type="Bgee" id="ENSMUSG00000026792">
    <property type="expression patterns" value="Expressed in embryonic brain and 76 other cell types or tissues"/>
</dbReference>
<gene>
    <name evidence="1 2" type="primary">Lrsam1</name>
</gene>
<dbReference type="AlphaFoldDB" id="A0A0A6YWV2"/>
<dbReference type="MGI" id="MGI:2684789">
    <property type="gene designation" value="Lrsam1"/>
</dbReference>
<keyword evidence="4" id="KW-1267">Proteomics identification</keyword>
<reference evidence="1" key="3">
    <citation type="submission" date="2025-08" db="UniProtKB">
        <authorList>
            <consortium name="Ensembl"/>
        </authorList>
    </citation>
    <scope>IDENTIFICATION</scope>
    <source>
        <strain evidence="1">C57BL/6J</strain>
    </source>
</reference>
<dbReference type="HOGENOM" id="CLU_2526871_0_0_1"/>